<protein>
    <recommendedName>
        <fullName evidence="2">histidine kinase</fullName>
        <ecNumber evidence="2">2.7.13.3</ecNumber>
    </recommendedName>
</protein>
<reference evidence="8 9" key="1">
    <citation type="submission" date="2015-07" db="EMBL/GenBank/DDBJ databases">
        <title>The draft genome sequence of Leadbetterella sp. JN14-9.</title>
        <authorList>
            <person name="Liu Y."/>
            <person name="Du J."/>
            <person name="Shao Z."/>
        </authorList>
    </citation>
    <scope>NUCLEOTIDE SEQUENCE [LARGE SCALE GENOMIC DNA]</scope>
    <source>
        <strain evidence="8 9">JN14-9</strain>
    </source>
</reference>
<dbReference type="CDD" id="cd00130">
    <property type="entry name" value="PAS"/>
    <property type="match status" value="1"/>
</dbReference>
<feature type="modified residue" description="4-aspartylphosphate" evidence="4">
    <location>
        <position position="58"/>
    </location>
</feature>
<dbReference type="InterPro" id="IPR036097">
    <property type="entry name" value="HisK_dim/P_sf"/>
</dbReference>
<dbReference type="SMART" id="SM00448">
    <property type="entry name" value="REC"/>
    <property type="match status" value="1"/>
</dbReference>
<dbReference type="InterPro" id="IPR000014">
    <property type="entry name" value="PAS"/>
</dbReference>
<accession>A0A0P7C051</accession>
<comment type="caution">
    <text evidence="8">The sequence shown here is derived from an EMBL/GenBank/DDBJ whole genome shotgun (WGS) entry which is preliminary data.</text>
</comment>
<dbReference type="PROSITE" id="PS50112">
    <property type="entry name" value="PAS"/>
    <property type="match status" value="1"/>
</dbReference>
<evidence type="ECO:0000259" key="7">
    <source>
        <dbReference type="PROSITE" id="PS50112"/>
    </source>
</evidence>
<dbReference type="SUPFAM" id="SSF55874">
    <property type="entry name" value="ATPase domain of HSP90 chaperone/DNA topoisomerase II/histidine kinase"/>
    <property type="match status" value="1"/>
</dbReference>
<dbReference type="CDD" id="cd00082">
    <property type="entry name" value="HisKA"/>
    <property type="match status" value="1"/>
</dbReference>
<dbReference type="EMBL" id="LGTQ01000009">
    <property type="protein sequence ID" value="KPM47912.1"/>
    <property type="molecule type" value="Genomic_DNA"/>
</dbReference>
<dbReference type="InterPro" id="IPR036890">
    <property type="entry name" value="HATPase_C_sf"/>
</dbReference>
<dbReference type="GO" id="GO:0006355">
    <property type="term" value="P:regulation of DNA-templated transcription"/>
    <property type="evidence" value="ECO:0007669"/>
    <property type="project" value="InterPro"/>
</dbReference>
<dbReference type="InterPro" id="IPR003661">
    <property type="entry name" value="HisK_dim/P_dom"/>
</dbReference>
<dbReference type="STRING" id="1605367.AFM12_11835"/>
<dbReference type="SMART" id="SM00091">
    <property type="entry name" value="PAS"/>
    <property type="match status" value="1"/>
</dbReference>
<dbReference type="InterPro" id="IPR003594">
    <property type="entry name" value="HATPase_dom"/>
</dbReference>
<gene>
    <name evidence="8" type="ORF">AFM12_11835</name>
</gene>
<dbReference type="EC" id="2.7.13.3" evidence="2"/>
<dbReference type="InterPro" id="IPR001789">
    <property type="entry name" value="Sig_transdc_resp-reg_receiver"/>
</dbReference>
<dbReference type="Pfam" id="PF02518">
    <property type="entry name" value="HATPase_c"/>
    <property type="match status" value="1"/>
</dbReference>
<feature type="domain" description="Response regulatory" evidence="6">
    <location>
        <begin position="6"/>
        <end position="123"/>
    </location>
</feature>
<dbReference type="GO" id="GO:0000155">
    <property type="term" value="F:phosphorelay sensor kinase activity"/>
    <property type="evidence" value="ECO:0007669"/>
    <property type="project" value="InterPro"/>
</dbReference>
<dbReference type="PRINTS" id="PR00344">
    <property type="entry name" value="BCTRLSENSOR"/>
</dbReference>
<dbReference type="Gene3D" id="3.30.450.20">
    <property type="entry name" value="PAS domain"/>
    <property type="match status" value="1"/>
</dbReference>
<dbReference type="PANTHER" id="PTHR43547:SF2">
    <property type="entry name" value="HYBRID SIGNAL TRANSDUCTION HISTIDINE KINASE C"/>
    <property type="match status" value="1"/>
</dbReference>
<dbReference type="SUPFAM" id="SSF55785">
    <property type="entry name" value="PYP-like sensor domain (PAS domain)"/>
    <property type="match status" value="1"/>
</dbReference>
<keyword evidence="3 4" id="KW-0597">Phosphoprotein</keyword>
<dbReference type="InterPro" id="IPR013767">
    <property type="entry name" value="PAS_fold"/>
</dbReference>
<evidence type="ECO:0000259" key="5">
    <source>
        <dbReference type="PROSITE" id="PS50109"/>
    </source>
</evidence>
<dbReference type="PROSITE" id="PS50109">
    <property type="entry name" value="HIS_KIN"/>
    <property type="match status" value="1"/>
</dbReference>
<dbReference type="RefSeq" id="WP_055148459.1">
    <property type="nucleotide sequence ID" value="NZ_JXSZ01000009.1"/>
</dbReference>
<dbReference type="AlphaFoldDB" id="A0A0P7C051"/>
<dbReference type="NCBIfam" id="TIGR00229">
    <property type="entry name" value="sensory_box"/>
    <property type="match status" value="1"/>
</dbReference>
<sequence length="480" mass="53904">MASKINILLVEDDEDDHFITKTLLAETDNLDYRLDWAKSYEQGLAQIRTRSHDIYLFDYLLGKDSGLGLLKSLRGISSDTPAIMLTGKGDNKVDQEAILLGASDYLEKSSLNADTLERSIRYALKHAETLQALRKSEVKYRTVIEHSKEIIFIANEDLNIVHISRSAEDYLGYSRSEIYEMQSQFLFEDPLELVKLQDEVAELGSIEDFKLTVKSKSGERKQGLLSAVLEPEEDGRFFIHGIFSDQTQRIRAEKAMLQSQKLQSTARLMQVLAHEVRNPLMNINLSLGSLSGGVSEEDAPLLEIVQRNARRIDELINEVLHVASEKEAKKELTDLCDVIDKTLEQVNDRAMMQKVQIFTEITDCPKLLMNAEQVSTAFVNIMVNAIEALEGVENPEIHLNTYSENERVMIKIRDNGIGMDEELQSKLFEPFYTAKTNGVGLGLASTLGILKAHEAEISVSSSPGEGSEFTVVFFVPSHVK</sequence>
<dbReference type="SMART" id="SM00387">
    <property type="entry name" value="HATPase_c"/>
    <property type="match status" value="1"/>
</dbReference>
<dbReference type="SUPFAM" id="SSF52172">
    <property type="entry name" value="CheY-like"/>
    <property type="match status" value="1"/>
</dbReference>
<dbReference type="SUPFAM" id="SSF47384">
    <property type="entry name" value="Homodimeric domain of signal transducing histidine kinase"/>
    <property type="match status" value="1"/>
</dbReference>
<feature type="domain" description="PAS" evidence="7">
    <location>
        <begin position="136"/>
        <end position="178"/>
    </location>
</feature>
<evidence type="ECO:0000256" key="4">
    <source>
        <dbReference type="PROSITE-ProRule" id="PRU00169"/>
    </source>
</evidence>
<dbReference type="PROSITE" id="PS50110">
    <property type="entry name" value="RESPONSE_REGULATORY"/>
    <property type="match status" value="1"/>
</dbReference>
<evidence type="ECO:0000259" key="6">
    <source>
        <dbReference type="PROSITE" id="PS50110"/>
    </source>
</evidence>
<evidence type="ECO:0000256" key="2">
    <source>
        <dbReference type="ARBA" id="ARBA00012438"/>
    </source>
</evidence>
<evidence type="ECO:0000256" key="3">
    <source>
        <dbReference type="ARBA" id="ARBA00022553"/>
    </source>
</evidence>
<evidence type="ECO:0000313" key="9">
    <source>
        <dbReference type="Proteomes" id="UP000050454"/>
    </source>
</evidence>
<proteinExistence type="predicted"/>
<dbReference type="Pfam" id="PF00512">
    <property type="entry name" value="HisKA"/>
    <property type="match status" value="1"/>
</dbReference>
<comment type="catalytic activity">
    <reaction evidence="1">
        <text>ATP + protein L-histidine = ADP + protein N-phospho-L-histidine.</text>
        <dbReference type="EC" id="2.7.13.3"/>
    </reaction>
</comment>
<dbReference type="Pfam" id="PF00072">
    <property type="entry name" value="Response_reg"/>
    <property type="match status" value="1"/>
</dbReference>
<dbReference type="PANTHER" id="PTHR43547">
    <property type="entry name" value="TWO-COMPONENT HISTIDINE KINASE"/>
    <property type="match status" value="1"/>
</dbReference>
<dbReference type="Proteomes" id="UP000050454">
    <property type="component" value="Unassembled WGS sequence"/>
</dbReference>
<dbReference type="InterPro" id="IPR035965">
    <property type="entry name" value="PAS-like_dom_sf"/>
</dbReference>
<dbReference type="InterPro" id="IPR011006">
    <property type="entry name" value="CheY-like_superfamily"/>
</dbReference>
<dbReference type="Pfam" id="PF00989">
    <property type="entry name" value="PAS"/>
    <property type="match status" value="1"/>
</dbReference>
<feature type="domain" description="Histidine kinase" evidence="5">
    <location>
        <begin position="271"/>
        <end position="477"/>
    </location>
</feature>
<dbReference type="Gene3D" id="1.10.287.130">
    <property type="match status" value="1"/>
</dbReference>
<dbReference type="SMART" id="SM00388">
    <property type="entry name" value="HisKA"/>
    <property type="match status" value="1"/>
</dbReference>
<dbReference type="Gene3D" id="3.30.565.10">
    <property type="entry name" value="Histidine kinase-like ATPase, C-terminal domain"/>
    <property type="match status" value="1"/>
</dbReference>
<name>A0A0P7C051_9BACT</name>
<evidence type="ECO:0000256" key="1">
    <source>
        <dbReference type="ARBA" id="ARBA00000085"/>
    </source>
</evidence>
<dbReference type="InterPro" id="IPR005467">
    <property type="entry name" value="His_kinase_dom"/>
</dbReference>
<keyword evidence="9" id="KW-1185">Reference proteome</keyword>
<dbReference type="CDD" id="cd00156">
    <property type="entry name" value="REC"/>
    <property type="match status" value="1"/>
</dbReference>
<dbReference type="OrthoDB" id="9806995at2"/>
<evidence type="ECO:0000313" key="8">
    <source>
        <dbReference type="EMBL" id="KPM47912.1"/>
    </source>
</evidence>
<dbReference type="Gene3D" id="3.40.50.2300">
    <property type="match status" value="1"/>
</dbReference>
<organism evidence="8 9">
    <name type="scientific">Jiulongibacter sediminis</name>
    <dbReference type="NCBI Taxonomy" id="1605367"/>
    <lineage>
        <taxon>Bacteria</taxon>
        <taxon>Pseudomonadati</taxon>
        <taxon>Bacteroidota</taxon>
        <taxon>Cytophagia</taxon>
        <taxon>Cytophagales</taxon>
        <taxon>Leadbetterellaceae</taxon>
        <taxon>Jiulongibacter</taxon>
    </lineage>
</organism>
<dbReference type="InterPro" id="IPR004358">
    <property type="entry name" value="Sig_transdc_His_kin-like_C"/>
</dbReference>